<name>A0AAV1E0P6_OLDCO</name>
<organism evidence="1 2">
    <name type="scientific">Oldenlandia corymbosa var. corymbosa</name>
    <dbReference type="NCBI Taxonomy" id="529605"/>
    <lineage>
        <taxon>Eukaryota</taxon>
        <taxon>Viridiplantae</taxon>
        <taxon>Streptophyta</taxon>
        <taxon>Embryophyta</taxon>
        <taxon>Tracheophyta</taxon>
        <taxon>Spermatophyta</taxon>
        <taxon>Magnoliopsida</taxon>
        <taxon>eudicotyledons</taxon>
        <taxon>Gunneridae</taxon>
        <taxon>Pentapetalae</taxon>
        <taxon>asterids</taxon>
        <taxon>lamiids</taxon>
        <taxon>Gentianales</taxon>
        <taxon>Rubiaceae</taxon>
        <taxon>Rubioideae</taxon>
        <taxon>Spermacoceae</taxon>
        <taxon>Hedyotis-Oldenlandia complex</taxon>
        <taxon>Oldenlandia</taxon>
    </lineage>
</organism>
<sequence>MSGIPTKGDGEKQEENLFGLLKVGSTNRSIWLGNLGRHIPLDSKVKESTFSNTGTTIVPAV</sequence>
<dbReference type="AlphaFoldDB" id="A0AAV1E0P6"/>
<accession>A0AAV1E0P6</accession>
<gene>
    <name evidence="1" type="ORF">OLC1_LOCUS19765</name>
</gene>
<evidence type="ECO:0000313" key="2">
    <source>
        <dbReference type="Proteomes" id="UP001161247"/>
    </source>
</evidence>
<reference evidence="1" key="1">
    <citation type="submission" date="2023-03" db="EMBL/GenBank/DDBJ databases">
        <authorList>
            <person name="Julca I."/>
        </authorList>
    </citation>
    <scope>NUCLEOTIDE SEQUENCE</scope>
</reference>
<keyword evidence="2" id="KW-1185">Reference proteome</keyword>
<evidence type="ECO:0000313" key="1">
    <source>
        <dbReference type="EMBL" id="CAI9112604.1"/>
    </source>
</evidence>
<proteinExistence type="predicted"/>
<protein>
    <submittedName>
        <fullName evidence="1">OLC1v1013072C1</fullName>
    </submittedName>
</protein>
<dbReference type="Proteomes" id="UP001161247">
    <property type="component" value="Chromosome 7"/>
</dbReference>
<dbReference type="EMBL" id="OX459124">
    <property type="protein sequence ID" value="CAI9112604.1"/>
    <property type="molecule type" value="Genomic_DNA"/>
</dbReference>